<evidence type="ECO:0000313" key="2">
    <source>
        <dbReference type="Proteomes" id="UP001286174"/>
    </source>
</evidence>
<gene>
    <name evidence="1" type="ORF">MOZ60_10635</name>
</gene>
<sequence>MANNRPDFVTDAQRDFCSKYSLLAHRNDDWAALIYLLGIDQTCREHAAEIIQGGELQMDSLHAPWQTTGSLATMRLAFNLFGYTVPDGEDPDDYAVKALFSHIDEEHRAAFVQAIYYFA</sequence>
<reference evidence="1 2" key="1">
    <citation type="submission" date="2022-03" db="EMBL/GenBank/DDBJ databases">
        <title>Novel taxa within the pig intestine.</title>
        <authorList>
            <person name="Wylensek D."/>
            <person name="Bishof K."/>
            <person name="Afrizal A."/>
            <person name="Clavel T."/>
        </authorList>
    </citation>
    <scope>NUCLEOTIDE SEQUENCE [LARGE SCALE GENOMIC DNA]</scope>
    <source>
        <strain evidence="1 2">CLA-KB-P133</strain>
    </source>
</reference>
<dbReference type="Proteomes" id="UP001286174">
    <property type="component" value="Unassembled WGS sequence"/>
</dbReference>
<dbReference type="RefSeq" id="WP_370596663.1">
    <property type="nucleotide sequence ID" value="NZ_JALBUR010000046.1"/>
</dbReference>
<dbReference type="InterPro" id="IPR045721">
    <property type="entry name" value="DUF6075"/>
</dbReference>
<organism evidence="1 2">
    <name type="scientific">Grylomicrobium aquisgranensis</name>
    <dbReference type="NCBI Taxonomy" id="2926318"/>
    <lineage>
        <taxon>Bacteria</taxon>
        <taxon>Bacillati</taxon>
        <taxon>Bacillota</taxon>
        <taxon>Erysipelotrichia</taxon>
        <taxon>Erysipelotrichales</taxon>
        <taxon>Erysipelotrichaceae</taxon>
        <taxon>Grylomicrobium</taxon>
    </lineage>
</organism>
<evidence type="ECO:0000313" key="1">
    <source>
        <dbReference type="EMBL" id="MDX8420540.1"/>
    </source>
</evidence>
<proteinExistence type="predicted"/>
<name>A0AB35U9S0_9FIRM</name>
<keyword evidence="2" id="KW-1185">Reference proteome</keyword>
<dbReference type="AlphaFoldDB" id="A0AB35U9S0"/>
<accession>A0AB35U9S0</accession>
<dbReference type="EMBL" id="JALBUR010000046">
    <property type="protein sequence ID" value="MDX8420540.1"/>
    <property type="molecule type" value="Genomic_DNA"/>
</dbReference>
<dbReference type="Pfam" id="PF19552">
    <property type="entry name" value="DUF6075"/>
    <property type="match status" value="1"/>
</dbReference>
<comment type="caution">
    <text evidence="1">The sequence shown here is derived from an EMBL/GenBank/DDBJ whole genome shotgun (WGS) entry which is preliminary data.</text>
</comment>
<protein>
    <submittedName>
        <fullName evidence="1">DUF6075 family protein</fullName>
    </submittedName>
</protein>